<dbReference type="EMBL" id="CAVNYO010000172">
    <property type="protein sequence ID" value="CAK5271518.1"/>
    <property type="molecule type" value="Genomic_DNA"/>
</dbReference>
<evidence type="ECO:0000313" key="4">
    <source>
        <dbReference type="Proteomes" id="UP001295794"/>
    </source>
</evidence>
<evidence type="ECO:0000313" key="3">
    <source>
        <dbReference type="EMBL" id="CAK5271518.1"/>
    </source>
</evidence>
<gene>
    <name evidence="3" type="ORF">MYCIT1_LOCUS16606</name>
</gene>
<organism evidence="3 4">
    <name type="scientific">Mycena citricolor</name>
    <dbReference type="NCBI Taxonomy" id="2018698"/>
    <lineage>
        <taxon>Eukaryota</taxon>
        <taxon>Fungi</taxon>
        <taxon>Dikarya</taxon>
        <taxon>Basidiomycota</taxon>
        <taxon>Agaricomycotina</taxon>
        <taxon>Agaricomycetes</taxon>
        <taxon>Agaricomycetidae</taxon>
        <taxon>Agaricales</taxon>
        <taxon>Marasmiineae</taxon>
        <taxon>Mycenaceae</taxon>
        <taxon>Mycena</taxon>
    </lineage>
</organism>
<dbReference type="Proteomes" id="UP001295794">
    <property type="component" value="Unassembled WGS sequence"/>
</dbReference>
<proteinExistence type="predicted"/>
<name>A0AAD2HB43_9AGAR</name>
<feature type="compositionally biased region" description="Low complexity" evidence="1">
    <location>
        <begin position="42"/>
        <end position="68"/>
    </location>
</feature>
<feature type="compositionally biased region" description="Polar residues" evidence="1">
    <location>
        <begin position="1"/>
        <end position="10"/>
    </location>
</feature>
<dbReference type="Pfam" id="PF00293">
    <property type="entry name" value="NUDIX"/>
    <property type="match status" value="1"/>
</dbReference>
<evidence type="ECO:0000259" key="2">
    <source>
        <dbReference type="Pfam" id="PF00293"/>
    </source>
</evidence>
<dbReference type="Gene3D" id="3.90.79.10">
    <property type="entry name" value="Nucleoside Triphosphate Pyrophosphohydrolase"/>
    <property type="match status" value="1"/>
</dbReference>
<sequence length="206" mass="22514">MMGSSPSSSARIDPRRGSNTIGGTKSDRSGGGTESLREETETQTSASTSAQSRSHGSSSTSRPRASPAELLRSHLTRRVPPMSTWSSAPVENSSWASNNFLLGAGMVVLQPSTMKVAIVYDSGRKTWFLPRGRKDIGESLEATALREAYEEVREFCGVALLQAMTRLPCSLDIKSSLFLYSRFHASQRLRVNQMLETFRTASRSTC</sequence>
<dbReference type="AlphaFoldDB" id="A0AAD2HB43"/>
<comment type="caution">
    <text evidence="3">The sequence shown here is derived from an EMBL/GenBank/DDBJ whole genome shotgun (WGS) entry which is preliminary data.</text>
</comment>
<feature type="region of interest" description="Disordered" evidence="1">
    <location>
        <begin position="1"/>
        <end position="68"/>
    </location>
</feature>
<evidence type="ECO:0000256" key="1">
    <source>
        <dbReference type="SAM" id="MobiDB-lite"/>
    </source>
</evidence>
<dbReference type="SUPFAM" id="SSF55811">
    <property type="entry name" value="Nudix"/>
    <property type="match status" value="1"/>
</dbReference>
<accession>A0AAD2HB43</accession>
<reference evidence="3" key="1">
    <citation type="submission" date="2023-11" db="EMBL/GenBank/DDBJ databases">
        <authorList>
            <person name="De Vega J J."/>
            <person name="De Vega J J."/>
        </authorList>
    </citation>
    <scope>NUCLEOTIDE SEQUENCE</scope>
</reference>
<dbReference type="InterPro" id="IPR000086">
    <property type="entry name" value="NUDIX_hydrolase_dom"/>
</dbReference>
<protein>
    <recommendedName>
        <fullName evidence="2">Nudix hydrolase domain-containing protein</fullName>
    </recommendedName>
</protein>
<dbReference type="InterPro" id="IPR015797">
    <property type="entry name" value="NUDIX_hydrolase-like_dom_sf"/>
</dbReference>
<keyword evidence="4" id="KW-1185">Reference proteome</keyword>
<feature type="domain" description="Nudix hydrolase" evidence="2">
    <location>
        <begin position="105"/>
        <end position="165"/>
    </location>
</feature>